<evidence type="ECO:0000256" key="1">
    <source>
        <dbReference type="ARBA" id="ARBA00005568"/>
    </source>
</evidence>
<proteinExistence type="inferred from homology"/>
<dbReference type="InterPro" id="IPR015813">
    <property type="entry name" value="Pyrv/PenolPyrv_kinase-like_dom"/>
</dbReference>
<evidence type="ECO:0000256" key="2">
    <source>
        <dbReference type="ARBA" id="ARBA00022723"/>
    </source>
</evidence>
<feature type="domain" description="HpcH/HpaI aldolase/citrate lyase" evidence="5">
    <location>
        <begin position="18"/>
        <end position="249"/>
    </location>
</feature>
<dbReference type="InterPro" id="IPR040442">
    <property type="entry name" value="Pyrv_kinase-like_dom_sf"/>
</dbReference>
<dbReference type="FunFam" id="3.20.20.60:FF:000004">
    <property type="entry name" value="5-keto-4-deoxy-D-glucarate aldolase"/>
    <property type="match status" value="1"/>
</dbReference>
<dbReference type="PANTHER" id="PTHR30502:SF0">
    <property type="entry name" value="PHOSPHOENOLPYRUVATE CARBOXYLASE FAMILY PROTEIN"/>
    <property type="match status" value="1"/>
</dbReference>
<reference evidence="6 7" key="1">
    <citation type="submission" date="2018-01" db="EMBL/GenBank/DDBJ databases">
        <title>Saezia sanguinis gen. nov., sp. nov., in the order Burkholderiales isolated from human blood.</title>
        <authorList>
            <person name="Medina-Pascual M.J."/>
            <person name="Valdezate S."/>
            <person name="Monzon S."/>
            <person name="Cuesta I."/>
            <person name="Carrasco G."/>
            <person name="Villalon P."/>
            <person name="Saez-Nieto J.A."/>
        </authorList>
    </citation>
    <scope>NUCLEOTIDE SEQUENCE [LARGE SCALE GENOMIC DNA]</scope>
    <source>
        <strain evidence="6 7">CNM695-12</strain>
    </source>
</reference>
<evidence type="ECO:0000256" key="4">
    <source>
        <dbReference type="SAM" id="Phobius"/>
    </source>
</evidence>
<keyword evidence="2" id="KW-0479">Metal-binding</keyword>
<evidence type="ECO:0000256" key="3">
    <source>
        <dbReference type="ARBA" id="ARBA00023239"/>
    </source>
</evidence>
<dbReference type="EC" id="4.1.2.52" evidence="6"/>
<evidence type="ECO:0000259" key="5">
    <source>
        <dbReference type="Pfam" id="PF03328"/>
    </source>
</evidence>
<name>A0A433SB01_9BURK</name>
<dbReference type="InterPro" id="IPR005000">
    <property type="entry name" value="Aldolase/citrate-lyase_domain"/>
</dbReference>
<dbReference type="GO" id="GO:0005737">
    <property type="term" value="C:cytoplasm"/>
    <property type="evidence" value="ECO:0007669"/>
    <property type="project" value="TreeGrafter"/>
</dbReference>
<accession>A0A433SB01</accession>
<feature type="transmembrane region" description="Helical" evidence="4">
    <location>
        <begin position="231"/>
        <end position="253"/>
    </location>
</feature>
<sequence>MELMVNHFKKAIRQGQPQLGLWSTLTNPISTELIACCGYDWIMLDTEHSPADMGHIVAQLQAVGAAQAALGKPVSALVRPACNDVVLIKRFLDMGAQTLLIPSVDTLEEAQQAVQAVRYPPLGIRGMGGPATRAARYGQLKGYVKCCEDEICLVIQAETQTALENLEAMTCLEGVDGVFIGPADLSASMGYPGEPFHPQVQAAIEDAIKRIKACGKAPGILMADLKYARRYMDLGAVFVALGMDALVLTNGAMRILQDFEALSHPQGS</sequence>
<dbReference type="SUPFAM" id="SSF51621">
    <property type="entry name" value="Phosphoenolpyruvate/pyruvate domain"/>
    <property type="match status" value="1"/>
</dbReference>
<evidence type="ECO:0000313" key="6">
    <source>
        <dbReference type="EMBL" id="RUS65824.1"/>
    </source>
</evidence>
<gene>
    <name evidence="6" type="primary">hpcH</name>
    <name evidence="6" type="ORF">CUZ56_02669</name>
</gene>
<keyword evidence="7" id="KW-1185">Reference proteome</keyword>
<organism evidence="6 7">
    <name type="scientific">Saezia sanguinis</name>
    <dbReference type="NCBI Taxonomy" id="1965230"/>
    <lineage>
        <taxon>Bacteria</taxon>
        <taxon>Pseudomonadati</taxon>
        <taxon>Pseudomonadota</taxon>
        <taxon>Betaproteobacteria</taxon>
        <taxon>Burkholderiales</taxon>
        <taxon>Saeziaceae</taxon>
        <taxon>Saezia</taxon>
    </lineage>
</organism>
<dbReference type="Proteomes" id="UP000286947">
    <property type="component" value="Unassembled WGS sequence"/>
</dbReference>
<keyword evidence="4" id="KW-0472">Membrane</keyword>
<dbReference type="PANTHER" id="PTHR30502">
    <property type="entry name" value="2-KETO-3-DEOXY-L-RHAMNONATE ALDOLASE"/>
    <property type="match status" value="1"/>
</dbReference>
<dbReference type="Pfam" id="PF03328">
    <property type="entry name" value="HpcH_HpaI"/>
    <property type="match status" value="1"/>
</dbReference>
<comment type="caution">
    <text evidence="6">The sequence shown here is derived from an EMBL/GenBank/DDBJ whole genome shotgun (WGS) entry which is preliminary data.</text>
</comment>
<dbReference type="AlphaFoldDB" id="A0A433SB01"/>
<dbReference type="EMBL" id="PQSP01000009">
    <property type="protein sequence ID" value="RUS65824.1"/>
    <property type="molecule type" value="Genomic_DNA"/>
</dbReference>
<keyword evidence="4" id="KW-0812">Transmembrane</keyword>
<dbReference type="OrthoDB" id="86160at2"/>
<dbReference type="GO" id="GO:0046872">
    <property type="term" value="F:metal ion binding"/>
    <property type="evidence" value="ECO:0007669"/>
    <property type="project" value="UniProtKB-KW"/>
</dbReference>
<dbReference type="InterPro" id="IPR050251">
    <property type="entry name" value="HpcH-HpaI_aldolase"/>
</dbReference>
<dbReference type="RefSeq" id="WP_126980829.1">
    <property type="nucleotide sequence ID" value="NZ_PQSP01000009.1"/>
</dbReference>
<comment type="similarity">
    <text evidence="1">Belongs to the HpcH/HpaI aldolase family.</text>
</comment>
<dbReference type="Gene3D" id="3.20.20.60">
    <property type="entry name" value="Phosphoenolpyruvate-binding domains"/>
    <property type="match status" value="1"/>
</dbReference>
<dbReference type="GO" id="GO:0016832">
    <property type="term" value="F:aldehyde-lyase activity"/>
    <property type="evidence" value="ECO:0007669"/>
    <property type="project" value="UniProtKB-ARBA"/>
</dbReference>
<evidence type="ECO:0000313" key="7">
    <source>
        <dbReference type="Proteomes" id="UP000286947"/>
    </source>
</evidence>
<protein>
    <submittedName>
        <fullName evidence="6">4-hydroxy-2-oxo-heptane-1,7-dioate aldolase</fullName>
        <ecNumber evidence="6">4.1.2.52</ecNumber>
    </submittedName>
</protein>
<keyword evidence="3 6" id="KW-0456">Lyase</keyword>
<keyword evidence="4" id="KW-1133">Transmembrane helix</keyword>